<dbReference type="Gene3D" id="3.90.1150.10">
    <property type="entry name" value="Aspartate Aminotransferase, domain 1"/>
    <property type="match status" value="1"/>
</dbReference>
<dbReference type="InterPro" id="IPR015422">
    <property type="entry name" value="PyrdxlP-dep_Trfase_small"/>
</dbReference>
<evidence type="ECO:0000313" key="2">
    <source>
        <dbReference type="Proteomes" id="UP000274841"/>
    </source>
</evidence>
<gene>
    <name evidence="1" type="ORF">CVS54_03351</name>
</gene>
<proteinExistence type="predicted"/>
<accession>A0A3Q9J9I0</accession>
<evidence type="ECO:0000313" key="1">
    <source>
        <dbReference type="EMBL" id="AZS41989.1"/>
    </source>
</evidence>
<name>A0A3Q9J9I0_9MICO</name>
<dbReference type="AlphaFoldDB" id="A0A3Q9J9I0"/>
<sequence>MERISATVDGVRARCAPVIGVSIAGSAAFAVSVSPDDHIRIPFTAPDDVLEEGIRRLGGAWREYRETLGMRS</sequence>
<organism evidence="1 2">
    <name type="scientific">Microbacterium oxydans</name>
    <dbReference type="NCBI Taxonomy" id="82380"/>
    <lineage>
        <taxon>Bacteria</taxon>
        <taxon>Bacillati</taxon>
        <taxon>Actinomycetota</taxon>
        <taxon>Actinomycetes</taxon>
        <taxon>Micrococcales</taxon>
        <taxon>Microbacteriaceae</taxon>
        <taxon>Microbacterium</taxon>
    </lineage>
</organism>
<dbReference type="Proteomes" id="UP000274841">
    <property type="component" value="Chromosome"/>
</dbReference>
<dbReference type="EMBL" id="CP031422">
    <property type="protein sequence ID" value="AZS41989.1"/>
    <property type="molecule type" value="Genomic_DNA"/>
</dbReference>
<reference evidence="1 2" key="1">
    <citation type="submission" date="2018-08" db="EMBL/GenBank/DDBJ databases">
        <title>Microbacterium oxydans strain HG3.</title>
        <authorList>
            <person name="ORTET P."/>
        </authorList>
    </citation>
    <scope>NUCLEOTIDE SEQUENCE [LARGE SCALE GENOMIC DNA]</scope>
    <source>
        <strain evidence="1 2">HG3</strain>
    </source>
</reference>
<dbReference type="KEGG" id="moy:CVS54_03351"/>
<protein>
    <submittedName>
        <fullName evidence="1">Uncharacterized protein</fullName>
    </submittedName>
</protein>